<organism evidence="2 3">
    <name type="scientific">Endozoicomonas numazuensis</name>
    <dbReference type="NCBI Taxonomy" id="1137799"/>
    <lineage>
        <taxon>Bacteria</taxon>
        <taxon>Pseudomonadati</taxon>
        <taxon>Pseudomonadota</taxon>
        <taxon>Gammaproteobacteria</taxon>
        <taxon>Oceanospirillales</taxon>
        <taxon>Endozoicomonadaceae</taxon>
        <taxon>Endozoicomonas</taxon>
    </lineage>
</organism>
<reference evidence="2 3" key="1">
    <citation type="submission" date="2014-06" db="EMBL/GenBank/DDBJ databases">
        <title>Whole Genome Sequences of Three Symbiotic Endozoicomonas Bacteria.</title>
        <authorList>
            <person name="Neave M.J."/>
            <person name="Apprill A."/>
            <person name="Voolstra C.R."/>
        </authorList>
    </citation>
    <scope>NUCLEOTIDE SEQUENCE [LARGE SCALE GENOMIC DNA]</scope>
    <source>
        <strain evidence="2 3">DSM 25634</strain>
    </source>
</reference>
<dbReference type="Proteomes" id="UP000028073">
    <property type="component" value="Unassembled WGS sequence"/>
</dbReference>
<dbReference type="AlphaFoldDB" id="A0A081NLJ1"/>
<evidence type="ECO:0000313" key="3">
    <source>
        <dbReference type="Proteomes" id="UP000028073"/>
    </source>
</evidence>
<feature type="compositionally biased region" description="Basic and acidic residues" evidence="1">
    <location>
        <begin position="1"/>
        <end position="12"/>
    </location>
</feature>
<evidence type="ECO:0000256" key="1">
    <source>
        <dbReference type="SAM" id="MobiDB-lite"/>
    </source>
</evidence>
<accession>A0A081NLJ1</accession>
<gene>
    <name evidence="2" type="ORF">GZ78_04885</name>
</gene>
<keyword evidence="3" id="KW-1185">Reference proteome</keyword>
<comment type="caution">
    <text evidence="2">The sequence shown here is derived from an EMBL/GenBank/DDBJ whole genome shotgun (WGS) entry which is preliminary data.</text>
</comment>
<name>A0A081NLJ1_9GAMM</name>
<protein>
    <submittedName>
        <fullName evidence="2">Uncharacterized protein</fullName>
    </submittedName>
</protein>
<feature type="region of interest" description="Disordered" evidence="1">
    <location>
        <begin position="1"/>
        <end position="26"/>
    </location>
</feature>
<sequence>MSLPPQERRSRSDSGYGSSPEDKNLQIRDITPEEVKLQPKREVENHYLTDKRHFDQWLEAMSETLIHCYAKRSRSQLPFWIQSNRYPLRQFRAYHLLALDNQYPARHKKLLSEMNDLEQKFMEYRDDLLNRTLSQRYVIASDLFNTLAAIQTFLGKTSEAERTIHQGFDFEPHSIIFSLQDALYDLKISPERVLEGFPQR</sequence>
<dbReference type="EMBL" id="JOKH01000001">
    <property type="protein sequence ID" value="KEQ19314.1"/>
    <property type="molecule type" value="Genomic_DNA"/>
</dbReference>
<evidence type="ECO:0000313" key="2">
    <source>
        <dbReference type="EMBL" id="KEQ19314.1"/>
    </source>
</evidence>
<proteinExistence type="predicted"/>